<evidence type="ECO:0000256" key="8">
    <source>
        <dbReference type="ARBA" id="ARBA00023242"/>
    </source>
</evidence>
<evidence type="ECO:0000256" key="3">
    <source>
        <dbReference type="ARBA" id="ARBA00022771"/>
    </source>
</evidence>
<dbReference type="PANTHER" id="PTHR13006:SF7">
    <property type="entry name" value="ZINC FINGER PROTEIN 704"/>
    <property type="match status" value="1"/>
</dbReference>
<accession>G5B3C0</accession>
<dbReference type="GO" id="GO:0003700">
    <property type="term" value="F:DNA-binding transcription factor activity"/>
    <property type="evidence" value="ECO:0007669"/>
    <property type="project" value="TreeGrafter"/>
</dbReference>
<name>G5B3C0_HETGA</name>
<dbReference type="GO" id="GO:0000978">
    <property type="term" value="F:RNA polymerase II cis-regulatory region sequence-specific DNA binding"/>
    <property type="evidence" value="ECO:0007669"/>
    <property type="project" value="TreeGrafter"/>
</dbReference>
<keyword evidence="4" id="KW-0862">Zinc</keyword>
<sequence>MTLTFHAEDFKHDSSKKMSHHLLPLAMEEDMKMGDTKKTNGVLDHEKENTCCICLLEQKRKVVSFNIDVPPARKSSEELDMDKVTAAMVLTSLSTSPLVRSPPVRPNEGLSGSRKGACHPGRAAVATGARASPAASPTRPRGLRLRRQGRGLLLHQDQAPHGLSGGRTERPGSHVTLPAPGIASNLPHPRFKQN</sequence>
<dbReference type="EMBL" id="JH168168">
    <property type="protein sequence ID" value="EHB03781.1"/>
    <property type="molecule type" value="Genomic_DNA"/>
</dbReference>
<proteinExistence type="predicted"/>
<protein>
    <submittedName>
        <fullName evidence="10">Zinc finger protein 704</fullName>
    </submittedName>
</protein>
<keyword evidence="8" id="KW-0539">Nucleus</keyword>
<comment type="subcellular location">
    <subcellularLocation>
        <location evidence="1">Nucleus</location>
    </subcellularLocation>
</comment>
<evidence type="ECO:0000256" key="7">
    <source>
        <dbReference type="ARBA" id="ARBA00023163"/>
    </source>
</evidence>
<organism evidence="10 11">
    <name type="scientific">Heterocephalus glaber</name>
    <name type="common">Naked mole rat</name>
    <dbReference type="NCBI Taxonomy" id="10181"/>
    <lineage>
        <taxon>Eukaryota</taxon>
        <taxon>Metazoa</taxon>
        <taxon>Chordata</taxon>
        <taxon>Craniata</taxon>
        <taxon>Vertebrata</taxon>
        <taxon>Euteleostomi</taxon>
        <taxon>Mammalia</taxon>
        <taxon>Eutheria</taxon>
        <taxon>Euarchontoglires</taxon>
        <taxon>Glires</taxon>
        <taxon>Rodentia</taxon>
        <taxon>Hystricomorpha</taxon>
        <taxon>Bathyergidae</taxon>
        <taxon>Heterocephalus</taxon>
    </lineage>
</organism>
<keyword evidence="6" id="KW-0238">DNA-binding</keyword>
<evidence type="ECO:0000256" key="9">
    <source>
        <dbReference type="SAM" id="MobiDB-lite"/>
    </source>
</evidence>
<dbReference type="GO" id="GO:0005634">
    <property type="term" value="C:nucleus"/>
    <property type="evidence" value="ECO:0007669"/>
    <property type="project" value="UniProtKB-SubCell"/>
</dbReference>
<feature type="region of interest" description="Disordered" evidence="9">
    <location>
        <begin position="97"/>
        <end position="194"/>
    </location>
</feature>
<dbReference type="PANTHER" id="PTHR13006">
    <property type="entry name" value="PAPILLOMAVIRUS REGULATORY FACTOR PRF-1"/>
    <property type="match status" value="1"/>
</dbReference>
<evidence type="ECO:0000256" key="2">
    <source>
        <dbReference type="ARBA" id="ARBA00022723"/>
    </source>
</evidence>
<evidence type="ECO:0000313" key="10">
    <source>
        <dbReference type="EMBL" id="EHB03781.1"/>
    </source>
</evidence>
<evidence type="ECO:0000256" key="6">
    <source>
        <dbReference type="ARBA" id="ARBA00023125"/>
    </source>
</evidence>
<dbReference type="STRING" id="10181.G5B3C0"/>
<evidence type="ECO:0000256" key="1">
    <source>
        <dbReference type="ARBA" id="ARBA00004123"/>
    </source>
</evidence>
<reference evidence="10 11" key="1">
    <citation type="journal article" date="2011" name="Nature">
        <title>Genome sequencing reveals insights into physiology and longevity of the naked mole rat.</title>
        <authorList>
            <person name="Kim E.B."/>
            <person name="Fang X."/>
            <person name="Fushan A.A."/>
            <person name="Huang Z."/>
            <person name="Lobanov A.V."/>
            <person name="Han L."/>
            <person name="Marino S.M."/>
            <person name="Sun X."/>
            <person name="Turanov A.A."/>
            <person name="Yang P."/>
            <person name="Yim S.H."/>
            <person name="Zhao X."/>
            <person name="Kasaikina M.V."/>
            <person name="Stoletzki N."/>
            <person name="Peng C."/>
            <person name="Polak P."/>
            <person name="Xiong Z."/>
            <person name="Kiezun A."/>
            <person name="Zhu Y."/>
            <person name="Chen Y."/>
            <person name="Kryukov G.V."/>
            <person name="Zhang Q."/>
            <person name="Peshkin L."/>
            <person name="Yang L."/>
            <person name="Bronson R.T."/>
            <person name="Buffenstein R."/>
            <person name="Wang B."/>
            <person name="Han C."/>
            <person name="Li Q."/>
            <person name="Chen L."/>
            <person name="Zhao W."/>
            <person name="Sunyaev S.R."/>
            <person name="Park T.J."/>
            <person name="Zhang G."/>
            <person name="Wang J."/>
            <person name="Gladyshev V.N."/>
        </authorList>
    </citation>
    <scope>NUCLEOTIDE SEQUENCE [LARGE SCALE GENOMIC DNA]</scope>
</reference>
<gene>
    <name evidence="10" type="ORF">GW7_12899</name>
</gene>
<evidence type="ECO:0000256" key="4">
    <source>
        <dbReference type="ARBA" id="ARBA00022833"/>
    </source>
</evidence>
<dbReference type="Proteomes" id="UP000006813">
    <property type="component" value="Unassembled WGS sequence"/>
</dbReference>
<keyword evidence="3" id="KW-0863">Zinc-finger</keyword>
<dbReference type="GO" id="GO:0008270">
    <property type="term" value="F:zinc ion binding"/>
    <property type="evidence" value="ECO:0007669"/>
    <property type="project" value="UniProtKB-KW"/>
</dbReference>
<keyword evidence="2" id="KW-0479">Metal-binding</keyword>
<dbReference type="InParanoid" id="G5B3C0"/>
<dbReference type="AlphaFoldDB" id="G5B3C0"/>
<keyword evidence="7" id="KW-0804">Transcription</keyword>
<feature type="compositionally biased region" description="Low complexity" evidence="9">
    <location>
        <begin position="120"/>
        <end position="140"/>
    </location>
</feature>
<dbReference type="InterPro" id="IPR052253">
    <property type="entry name" value="CR1/CR2-DNA-binding_regulator"/>
</dbReference>
<keyword evidence="5" id="KW-0805">Transcription regulation</keyword>
<evidence type="ECO:0000256" key="5">
    <source>
        <dbReference type="ARBA" id="ARBA00023015"/>
    </source>
</evidence>
<evidence type="ECO:0000313" key="11">
    <source>
        <dbReference type="Proteomes" id="UP000006813"/>
    </source>
</evidence>
<dbReference type="GO" id="GO:0006357">
    <property type="term" value="P:regulation of transcription by RNA polymerase II"/>
    <property type="evidence" value="ECO:0007669"/>
    <property type="project" value="TreeGrafter"/>
</dbReference>